<dbReference type="AlphaFoldDB" id="A0A347WJ31"/>
<dbReference type="InterPro" id="IPR050415">
    <property type="entry name" value="MRET"/>
</dbReference>
<organism evidence="11 12">
    <name type="scientific">Suicoccus acidiformans</name>
    <dbReference type="NCBI Taxonomy" id="2036206"/>
    <lineage>
        <taxon>Bacteria</taxon>
        <taxon>Bacillati</taxon>
        <taxon>Bacillota</taxon>
        <taxon>Bacilli</taxon>
        <taxon>Lactobacillales</taxon>
        <taxon>Aerococcaceae</taxon>
        <taxon>Suicoccus</taxon>
    </lineage>
</organism>
<keyword evidence="7" id="KW-0408">Iron</keyword>
<dbReference type="PANTHER" id="PTHR47354:SF8">
    <property type="entry name" value="1,2-PHENYLACETYL-COA EPOXIDASE, SUBUNIT E"/>
    <property type="match status" value="1"/>
</dbReference>
<dbReference type="GO" id="GO:0050660">
    <property type="term" value="F:flavin adenine dinucleotide binding"/>
    <property type="evidence" value="ECO:0007669"/>
    <property type="project" value="TreeGrafter"/>
</dbReference>
<dbReference type="InterPro" id="IPR017927">
    <property type="entry name" value="FAD-bd_FR_type"/>
</dbReference>
<dbReference type="PROSITE" id="PS51384">
    <property type="entry name" value="FAD_FR"/>
    <property type="match status" value="1"/>
</dbReference>
<dbReference type="GO" id="GO:0016491">
    <property type="term" value="F:oxidoreductase activity"/>
    <property type="evidence" value="ECO:0007669"/>
    <property type="project" value="UniProtKB-KW"/>
</dbReference>
<keyword evidence="5" id="KW-0274">FAD</keyword>
<dbReference type="GO" id="GO:0046872">
    <property type="term" value="F:metal ion binding"/>
    <property type="evidence" value="ECO:0007669"/>
    <property type="project" value="UniProtKB-KW"/>
</dbReference>
<feature type="transmembrane region" description="Helical" evidence="9">
    <location>
        <begin position="184"/>
        <end position="203"/>
    </location>
</feature>
<name>A0A347WJ31_9LACT</name>
<dbReference type="InterPro" id="IPR039261">
    <property type="entry name" value="FNR_nucleotide-bd"/>
</dbReference>
<dbReference type="Gene3D" id="2.40.30.10">
    <property type="entry name" value="Translation factors"/>
    <property type="match status" value="1"/>
</dbReference>
<evidence type="ECO:0000256" key="5">
    <source>
        <dbReference type="ARBA" id="ARBA00022827"/>
    </source>
</evidence>
<feature type="transmembrane region" description="Helical" evidence="9">
    <location>
        <begin position="110"/>
        <end position="135"/>
    </location>
</feature>
<feature type="transmembrane region" description="Helical" evidence="9">
    <location>
        <begin position="79"/>
        <end position="98"/>
    </location>
</feature>
<dbReference type="OrthoDB" id="573132at2"/>
<reference evidence="11 12" key="1">
    <citation type="submission" date="2017-09" db="EMBL/GenBank/DDBJ databases">
        <title>Complete genome sequence of Oxytococcus suis strain ZY16052.</title>
        <authorList>
            <person name="Li F."/>
        </authorList>
    </citation>
    <scope>NUCLEOTIDE SEQUENCE [LARGE SCALE GENOMIC DNA]</scope>
    <source>
        <strain evidence="11 12">ZY16052</strain>
    </source>
</reference>
<evidence type="ECO:0000313" key="11">
    <source>
        <dbReference type="EMBL" id="AXY25088.1"/>
    </source>
</evidence>
<evidence type="ECO:0000259" key="10">
    <source>
        <dbReference type="PROSITE" id="PS51384"/>
    </source>
</evidence>
<evidence type="ECO:0000313" key="12">
    <source>
        <dbReference type="Proteomes" id="UP000263232"/>
    </source>
</evidence>
<feature type="domain" description="FAD-binding FR-type" evidence="10">
    <location>
        <begin position="208"/>
        <end position="312"/>
    </location>
</feature>
<evidence type="ECO:0000256" key="9">
    <source>
        <dbReference type="SAM" id="Phobius"/>
    </source>
</evidence>
<dbReference type="PANTHER" id="PTHR47354">
    <property type="entry name" value="NADH OXIDOREDUCTASE HCR"/>
    <property type="match status" value="1"/>
</dbReference>
<evidence type="ECO:0000256" key="6">
    <source>
        <dbReference type="ARBA" id="ARBA00023002"/>
    </source>
</evidence>
<dbReference type="Proteomes" id="UP000263232">
    <property type="component" value="Chromosome"/>
</dbReference>
<keyword evidence="9" id="KW-1133">Transmembrane helix</keyword>
<dbReference type="EMBL" id="CP023434">
    <property type="protein sequence ID" value="AXY25088.1"/>
    <property type="molecule type" value="Genomic_DNA"/>
</dbReference>
<feature type="transmembrane region" description="Helical" evidence="9">
    <location>
        <begin position="12"/>
        <end position="32"/>
    </location>
</feature>
<evidence type="ECO:0000256" key="3">
    <source>
        <dbReference type="ARBA" id="ARBA00022714"/>
    </source>
</evidence>
<dbReference type="RefSeq" id="WP_118990004.1">
    <property type="nucleotide sequence ID" value="NZ_CP023434.1"/>
</dbReference>
<keyword evidence="8" id="KW-0411">Iron-sulfur</keyword>
<dbReference type="PRINTS" id="PR00371">
    <property type="entry name" value="FPNCR"/>
</dbReference>
<keyword evidence="6" id="KW-0560">Oxidoreductase</keyword>
<dbReference type="Pfam" id="PF00175">
    <property type="entry name" value="NAD_binding_1"/>
    <property type="match status" value="1"/>
</dbReference>
<dbReference type="Pfam" id="PF08022">
    <property type="entry name" value="FAD_binding_8"/>
    <property type="match status" value="1"/>
</dbReference>
<dbReference type="InterPro" id="IPR001709">
    <property type="entry name" value="Flavoprot_Pyr_Nucl_cyt_Rdtase"/>
</dbReference>
<comment type="cofactor">
    <cofactor evidence="1">
        <name>FAD</name>
        <dbReference type="ChEBI" id="CHEBI:57692"/>
    </cofactor>
</comment>
<dbReference type="InterPro" id="IPR001433">
    <property type="entry name" value="OxRdtase_FAD/NAD-bd"/>
</dbReference>
<sequence length="450" mass="51505">MKNKEFWSDWLLTFMALFMFATLLATLLSGMGTLSWQQLLSCAVSPLAYSLMLTGMFIGSRPRFLEKHFGMPKMYEIHAIMTLVALILATGHIAFYWQGLGAMFRSPAAFWGYIGYFGIWGGFLSGMLSLSSMFIKQSKFLMNLKLNVFNREVMLWIHRISAIAAILGTYMQSLSIPFLRANTAYIGLLTFYTVLIVGYFLWWKLEIAREPKYRVKSIERGTPTLWVLEFEPVNGRIKDYHPGDYFFIRFQGDVAIGKEPHPFSTSSAQTKQFPNSIQFMIKDAGDWTEQLKNVKVGDIATLEGPYGDFYPEEVRREPESTPFILLGGGIGLTPNLSLLRSEIEKGSQREIHLYWGLSLAEDLFMVEELESYRKVNPNFHYHIVFSIDEVPGYGFGFITDDLIRETAGARMYTDAHFFVCGPGPMLNATRKILDDNNVPFERKHIDDFDF</sequence>
<dbReference type="PRINTS" id="PR00410">
    <property type="entry name" value="PHEHYDRXLASE"/>
</dbReference>
<keyword evidence="9" id="KW-0812">Transmembrane</keyword>
<keyword evidence="12" id="KW-1185">Reference proteome</keyword>
<gene>
    <name evidence="11" type="ORF">CL176_03055</name>
</gene>
<proteinExistence type="predicted"/>
<dbReference type="GO" id="GO:0051537">
    <property type="term" value="F:2 iron, 2 sulfur cluster binding"/>
    <property type="evidence" value="ECO:0007669"/>
    <property type="project" value="UniProtKB-KW"/>
</dbReference>
<keyword evidence="4" id="KW-0479">Metal-binding</keyword>
<evidence type="ECO:0000256" key="8">
    <source>
        <dbReference type="ARBA" id="ARBA00023014"/>
    </source>
</evidence>
<dbReference type="InterPro" id="IPR017938">
    <property type="entry name" value="Riboflavin_synthase-like_b-brl"/>
</dbReference>
<feature type="transmembrane region" description="Helical" evidence="9">
    <location>
        <begin position="156"/>
        <end position="178"/>
    </location>
</feature>
<dbReference type="SUPFAM" id="SSF52343">
    <property type="entry name" value="Ferredoxin reductase-like, C-terminal NADP-linked domain"/>
    <property type="match status" value="1"/>
</dbReference>
<accession>A0A347WJ31</accession>
<evidence type="ECO:0000256" key="4">
    <source>
        <dbReference type="ARBA" id="ARBA00022723"/>
    </source>
</evidence>
<keyword evidence="3" id="KW-0001">2Fe-2S</keyword>
<keyword evidence="9" id="KW-0472">Membrane</keyword>
<evidence type="ECO:0000256" key="2">
    <source>
        <dbReference type="ARBA" id="ARBA00022630"/>
    </source>
</evidence>
<evidence type="ECO:0000256" key="1">
    <source>
        <dbReference type="ARBA" id="ARBA00001974"/>
    </source>
</evidence>
<dbReference type="SUPFAM" id="SSF63380">
    <property type="entry name" value="Riboflavin synthase domain-like"/>
    <property type="match status" value="1"/>
</dbReference>
<protein>
    <recommendedName>
        <fullName evidence="10">FAD-binding FR-type domain-containing protein</fullName>
    </recommendedName>
</protein>
<dbReference type="InterPro" id="IPR013112">
    <property type="entry name" value="FAD-bd_8"/>
</dbReference>
<dbReference type="KEGG" id="abae:CL176_03055"/>
<dbReference type="Gene3D" id="3.40.50.80">
    <property type="entry name" value="Nucleotide-binding domain of ferredoxin-NADP reductase (FNR) module"/>
    <property type="match status" value="1"/>
</dbReference>
<evidence type="ECO:0000256" key="7">
    <source>
        <dbReference type="ARBA" id="ARBA00023004"/>
    </source>
</evidence>
<keyword evidence="2" id="KW-0285">Flavoprotein</keyword>
<feature type="transmembrane region" description="Helical" evidence="9">
    <location>
        <begin position="38"/>
        <end position="58"/>
    </location>
</feature>